<name>A0A1H0X3C7_9PSEU</name>
<dbReference type="STRING" id="641025.SAMN05421507_13125"/>
<dbReference type="PANTHER" id="PTHR40765">
    <property type="entry name" value="ESX-2 SECRETION SYSTEM ATPASE ECCB2"/>
    <property type="match status" value="1"/>
</dbReference>
<dbReference type="InterPro" id="IPR044857">
    <property type="entry name" value="T7SS_EccB_R1"/>
</dbReference>
<dbReference type="NCBIfam" id="TIGR03919">
    <property type="entry name" value="T7SS_EccB"/>
    <property type="match status" value="1"/>
</dbReference>
<keyword evidence="1" id="KW-0472">Membrane</keyword>
<accession>A0A1H0X3C7</accession>
<organism evidence="2 3">
    <name type="scientific">Lentzea jiangxiensis</name>
    <dbReference type="NCBI Taxonomy" id="641025"/>
    <lineage>
        <taxon>Bacteria</taxon>
        <taxon>Bacillati</taxon>
        <taxon>Actinomycetota</taxon>
        <taxon>Actinomycetes</taxon>
        <taxon>Pseudonocardiales</taxon>
        <taxon>Pseudonocardiaceae</taxon>
        <taxon>Lentzea</taxon>
    </lineage>
</organism>
<dbReference type="InterPro" id="IPR007795">
    <property type="entry name" value="T7SS_EccB"/>
</dbReference>
<feature type="transmembrane region" description="Helical" evidence="1">
    <location>
        <begin position="42"/>
        <end position="61"/>
    </location>
</feature>
<reference evidence="3" key="1">
    <citation type="submission" date="2016-10" db="EMBL/GenBank/DDBJ databases">
        <authorList>
            <person name="Varghese N."/>
            <person name="Submissions S."/>
        </authorList>
    </citation>
    <scope>NUCLEOTIDE SEQUENCE [LARGE SCALE GENOMIC DNA]</scope>
    <source>
        <strain evidence="3">CGMCC 4.6609</strain>
    </source>
</reference>
<dbReference type="Gene3D" id="3.30.2390.20">
    <property type="entry name" value="Type VII secretion system EccB, repeat 1 domain"/>
    <property type="match status" value="1"/>
</dbReference>
<protein>
    <submittedName>
        <fullName evidence="2">Type VII secretion protein EccB</fullName>
    </submittedName>
</protein>
<dbReference type="RefSeq" id="WP_090105134.1">
    <property type="nucleotide sequence ID" value="NZ_FNIX01000031.1"/>
</dbReference>
<dbReference type="EMBL" id="FNIX01000031">
    <property type="protein sequence ID" value="SDP97468.1"/>
    <property type="molecule type" value="Genomic_DNA"/>
</dbReference>
<dbReference type="AlphaFoldDB" id="A0A1H0X3C7"/>
<evidence type="ECO:0000313" key="3">
    <source>
        <dbReference type="Proteomes" id="UP000199691"/>
    </source>
</evidence>
<dbReference type="GO" id="GO:0005576">
    <property type="term" value="C:extracellular region"/>
    <property type="evidence" value="ECO:0007669"/>
    <property type="project" value="TreeGrafter"/>
</dbReference>
<proteinExistence type="predicted"/>
<keyword evidence="1" id="KW-0812">Transmembrane</keyword>
<gene>
    <name evidence="2" type="ORF">SAMN05421507_13125</name>
</gene>
<sequence>MNSKTDQVQAHRFMLGRLTSALLRVDPDAPESPLHRTYRGSTIGGLIATVICLAMLLFGLISPGANKSWKVDGTMVVVDATGARFLYAGGKLLPVLNFASAKLVAGTQLKVKHLDEKSLKDVPRGEPLGIIGAPDALPAFATDSWQVCASTSREQAGPTALHIGGGGNVRSLGEDEAAVVVTPDGATSLLWRGKRYRVQVDRGALDALDGVPQPVKAPSALLDALPAGPDFGPMVIAGMGTPGPRLGSADSKIGQLYSVAGEPTENYVLTPTGLTAVSQLDLRLLISDPQVRTAAYGGGEVVVTPLPGRMIGEHLSKNEAPSATQPPRAVSLHSGQGLCAIVIPNGDAARTQIAVTDRVATDGQPPFSQPGVAAPCTKVDRIAVRPGSGVLVKPAAASGRVGDSLYLVTDTGVKYAVPPDGAKALGVDSAVSIGLPASLLALLPTGAVLDPLALRNGGAVLPAAKTCGK</sequence>
<keyword evidence="3" id="KW-1185">Reference proteome</keyword>
<dbReference type="Pfam" id="PF05108">
    <property type="entry name" value="T7SS_ESX1_EccB"/>
    <property type="match status" value="1"/>
</dbReference>
<evidence type="ECO:0000256" key="1">
    <source>
        <dbReference type="SAM" id="Phobius"/>
    </source>
</evidence>
<dbReference type="PANTHER" id="PTHR40765:SF2">
    <property type="entry name" value="ESX-2 SECRETION SYSTEM ATPASE ECCB2"/>
    <property type="match status" value="1"/>
</dbReference>
<dbReference type="Proteomes" id="UP000199691">
    <property type="component" value="Unassembled WGS sequence"/>
</dbReference>
<evidence type="ECO:0000313" key="2">
    <source>
        <dbReference type="EMBL" id="SDP97468.1"/>
    </source>
</evidence>
<dbReference type="OrthoDB" id="3847604at2"/>
<keyword evidence="1" id="KW-1133">Transmembrane helix</keyword>